<dbReference type="InterPro" id="IPR014100">
    <property type="entry name" value="GTP-bd_Obg/CgtA"/>
</dbReference>
<dbReference type="NCBIfam" id="NF008956">
    <property type="entry name" value="PRK12299.1"/>
    <property type="match status" value="1"/>
</dbReference>
<dbReference type="AlphaFoldDB" id="A0A832DMG9"/>
<dbReference type="SUPFAM" id="SSF52540">
    <property type="entry name" value="P-loop containing nucleoside triphosphate hydrolases"/>
    <property type="match status" value="1"/>
</dbReference>
<dbReference type="Gene3D" id="3.40.50.300">
    <property type="entry name" value="P-loop containing nucleotide triphosphate hydrolases"/>
    <property type="match status" value="1"/>
</dbReference>
<feature type="domain" description="Obg" evidence="11">
    <location>
        <begin position="1"/>
        <end position="158"/>
    </location>
</feature>
<feature type="domain" description="OBG-type G" evidence="10">
    <location>
        <begin position="159"/>
        <end position="327"/>
    </location>
</feature>
<reference evidence="12" key="1">
    <citation type="journal article" date="2020" name="mSystems">
        <title>Genome- and Community-Level Interaction Insights into Carbon Utilization and Element Cycling Functions of Hydrothermarchaeota in Hydrothermal Sediment.</title>
        <authorList>
            <person name="Zhou Z."/>
            <person name="Liu Y."/>
            <person name="Xu W."/>
            <person name="Pan J."/>
            <person name="Luo Z.H."/>
            <person name="Li M."/>
        </authorList>
    </citation>
    <scope>NUCLEOTIDE SEQUENCE [LARGE SCALE GENOMIC DNA]</scope>
    <source>
        <strain evidence="12">SpSt-500</strain>
    </source>
</reference>
<evidence type="ECO:0000259" key="11">
    <source>
        <dbReference type="PROSITE" id="PS51883"/>
    </source>
</evidence>
<protein>
    <recommendedName>
        <fullName evidence="8">GTPase Obg</fullName>
        <ecNumber evidence="8">3.6.5.-</ecNumber>
    </recommendedName>
    <alternativeName>
        <fullName evidence="8">GTP-binding protein Obg</fullName>
    </alternativeName>
</protein>
<dbReference type="PROSITE" id="PS51883">
    <property type="entry name" value="OBG"/>
    <property type="match status" value="1"/>
</dbReference>
<evidence type="ECO:0000313" key="12">
    <source>
        <dbReference type="EMBL" id="HGT47526.1"/>
    </source>
</evidence>
<dbReference type="InterPro" id="IPR031167">
    <property type="entry name" value="G_OBG"/>
</dbReference>
<evidence type="ECO:0000256" key="2">
    <source>
        <dbReference type="ARBA" id="ARBA00022490"/>
    </source>
</evidence>
<dbReference type="GO" id="GO:0003924">
    <property type="term" value="F:GTPase activity"/>
    <property type="evidence" value="ECO:0007669"/>
    <property type="project" value="UniProtKB-UniRule"/>
</dbReference>
<name>A0A832DMG9_9BACT</name>
<organism evidence="12">
    <name type="scientific">Ignavibacterium album</name>
    <dbReference type="NCBI Taxonomy" id="591197"/>
    <lineage>
        <taxon>Bacteria</taxon>
        <taxon>Pseudomonadati</taxon>
        <taxon>Ignavibacteriota</taxon>
        <taxon>Ignavibacteria</taxon>
        <taxon>Ignavibacteriales</taxon>
        <taxon>Ignavibacteriaceae</taxon>
        <taxon>Ignavibacterium</taxon>
    </lineage>
</organism>
<keyword evidence="7 8" id="KW-0342">GTP-binding</keyword>
<dbReference type="InterPro" id="IPR006073">
    <property type="entry name" value="GTP-bd"/>
</dbReference>
<feature type="binding site" evidence="8">
    <location>
        <begin position="279"/>
        <end position="282"/>
    </location>
    <ligand>
        <name>GTP</name>
        <dbReference type="ChEBI" id="CHEBI:37565"/>
    </ligand>
</feature>
<dbReference type="GO" id="GO:0043022">
    <property type="term" value="F:ribosome binding"/>
    <property type="evidence" value="ECO:0007669"/>
    <property type="project" value="UniProtKB-ARBA"/>
</dbReference>
<comment type="cofactor">
    <cofactor evidence="8">
        <name>Mg(2+)</name>
        <dbReference type="ChEBI" id="CHEBI:18420"/>
    </cofactor>
</comment>
<keyword evidence="2 8" id="KW-0963">Cytoplasm</keyword>
<dbReference type="GO" id="GO:0005525">
    <property type="term" value="F:GTP binding"/>
    <property type="evidence" value="ECO:0007669"/>
    <property type="project" value="UniProtKB-UniRule"/>
</dbReference>
<feature type="binding site" evidence="8">
    <location>
        <position position="172"/>
    </location>
    <ligand>
        <name>Mg(2+)</name>
        <dbReference type="ChEBI" id="CHEBI:18420"/>
    </ligand>
</feature>
<evidence type="ECO:0000256" key="6">
    <source>
        <dbReference type="ARBA" id="ARBA00022842"/>
    </source>
</evidence>
<dbReference type="PROSITE" id="PS51710">
    <property type="entry name" value="G_OBG"/>
    <property type="match status" value="1"/>
</dbReference>
<dbReference type="NCBIfam" id="TIGR02729">
    <property type="entry name" value="Obg_CgtA"/>
    <property type="match status" value="1"/>
</dbReference>
<comment type="subunit">
    <text evidence="8">Monomer.</text>
</comment>
<dbReference type="GO" id="GO:0005737">
    <property type="term" value="C:cytoplasm"/>
    <property type="evidence" value="ECO:0007669"/>
    <property type="project" value="UniProtKB-SubCell"/>
</dbReference>
<comment type="function">
    <text evidence="8">An essential GTPase which binds GTP, GDP and possibly (p)ppGpp with moderate affinity, with high nucleotide exchange rates and a fairly low GTP hydrolysis rate. Plays a role in control of the cell cycle, stress response, ribosome biogenesis and in those bacteria that undergo differentiation, in morphogenesis control.</text>
</comment>
<dbReference type="SUPFAM" id="SSF82051">
    <property type="entry name" value="Obg GTP-binding protein N-terminal domain"/>
    <property type="match status" value="1"/>
</dbReference>
<dbReference type="EMBL" id="DSVI01000007">
    <property type="protein sequence ID" value="HGT47526.1"/>
    <property type="molecule type" value="Genomic_DNA"/>
</dbReference>
<dbReference type="InterPro" id="IPR027417">
    <property type="entry name" value="P-loop_NTPase"/>
</dbReference>
<dbReference type="InterPro" id="IPR006074">
    <property type="entry name" value="GTP1-OBG_CS"/>
</dbReference>
<dbReference type="EC" id="3.6.5.-" evidence="8"/>
<evidence type="ECO:0000256" key="3">
    <source>
        <dbReference type="ARBA" id="ARBA00022723"/>
    </source>
</evidence>
<comment type="subcellular location">
    <subcellularLocation>
        <location evidence="8">Cytoplasm</location>
    </subcellularLocation>
</comment>
<comment type="similarity">
    <text evidence="1 8">Belongs to the TRAFAC class OBG-HflX-like GTPase superfamily. OBG GTPase family.</text>
</comment>
<dbReference type="GO" id="GO:0042254">
    <property type="term" value="P:ribosome biogenesis"/>
    <property type="evidence" value="ECO:0007669"/>
    <property type="project" value="UniProtKB-UniRule"/>
</dbReference>
<evidence type="ECO:0000256" key="5">
    <source>
        <dbReference type="ARBA" id="ARBA00022801"/>
    </source>
</evidence>
<dbReference type="Pfam" id="PF01018">
    <property type="entry name" value="GTP1_OBG"/>
    <property type="match status" value="1"/>
</dbReference>
<dbReference type="NCBIfam" id="NF008954">
    <property type="entry name" value="PRK12296.1"/>
    <property type="match status" value="1"/>
</dbReference>
<accession>A0A832DMG9</accession>
<dbReference type="GO" id="GO:0000287">
    <property type="term" value="F:magnesium ion binding"/>
    <property type="evidence" value="ECO:0007669"/>
    <property type="project" value="InterPro"/>
</dbReference>
<feature type="binding site" evidence="8">
    <location>
        <begin position="190"/>
        <end position="194"/>
    </location>
    <ligand>
        <name>GTP</name>
        <dbReference type="ChEBI" id="CHEBI:37565"/>
    </ligand>
</feature>
<feature type="binding site" evidence="8">
    <location>
        <begin position="165"/>
        <end position="172"/>
    </location>
    <ligand>
        <name>GTP</name>
        <dbReference type="ChEBI" id="CHEBI:37565"/>
    </ligand>
</feature>
<feature type="binding site" evidence="8">
    <location>
        <begin position="212"/>
        <end position="215"/>
    </location>
    <ligand>
        <name>GTP</name>
        <dbReference type="ChEBI" id="CHEBI:37565"/>
    </ligand>
</feature>
<dbReference type="PROSITE" id="PS00905">
    <property type="entry name" value="GTP1_OBG"/>
    <property type="match status" value="1"/>
</dbReference>
<evidence type="ECO:0000256" key="4">
    <source>
        <dbReference type="ARBA" id="ARBA00022741"/>
    </source>
</evidence>
<feature type="binding site" evidence="8">
    <location>
        <begin position="308"/>
        <end position="310"/>
    </location>
    <ligand>
        <name>GTP</name>
        <dbReference type="ChEBI" id="CHEBI:37565"/>
    </ligand>
</feature>
<dbReference type="NCBIfam" id="NF008955">
    <property type="entry name" value="PRK12297.1"/>
    <property type="match status" value="1"/>
</dbReference>
<dbReference type="CDD" id="cd01898">
    <property type="entry name" value="Obg"/>
    <property type="match status" value="1"/>
</dbReference>
<gene>
    <name evidence="12" type="primary">obgE</name>
    <name evidence="8" type="synonym">obg</name>
    <name evidence="12" type="ORF">ENS56_05800</name>
</gene>
<feature type="region of interest" description="Disordered" evidence="9">
    <location>
        <begin position="125"/>
        <end position="144"/>
    </location>
</feature>
<dbReference type="NCBIfam" id="TIGR00231">
    <property type="entry name" value="small_GTP"/>
    <property type="match status" value="1"/>
</dbReference>
<dbReference type="PIRSF" id="PIRSF002401">
    <property type="entry name" value="GTP_bd_Obg/CgtA"/>
    <property type="match status" value="1"/>
</dbReference>
<evidence type="ECO:0000256" key="1">
    <source>
        <dbReference type="ARBA" id="ARBA00007699"/>
    </source>
</evidence>
<keyword evidence="3 8" id="KW-0479">Metal-binding</keyword>
<keyword evidence="6 8" id="KW-0460">Magnesium</keyword>
<dbReference type="PANTHER" id="PTHR11702">
    <property type="entry name" value="DEVELOPMENTALLY REGULATED GTP-BINDING PROTEIN-RELATED"/>
    <property type="match status" value="1"/>
</dbReference>
<dbReference type="Pfam" id="PF01926">
    <property type="entry name" value="MMR_HSR1"/>
    <property type="match status" value="1"/>
</dbReference>
<dbReference type="InterPro" id="IPR006169">
    <property type="entry name" value="GTP1_OBG_dom"/>
</dbReference>
<evidence type="ECO:0000256" key="8">
    <source>
        <dbReference type="HAMAP-Rule" id="MF_01454"/>
    </source>
</evidence>
<dbReference type="InterPro" id="IPR036726">
    <property type="entry name" value="GTP1_OBG_dom_sf"/>
</dbReference>
<dbReference type="PANTHER" id="PTHR11702:SF31">
    <property type="entry name" value="MITOCHONDRIAL RIBOSOME-ASSOCIATED GTPASE 2"/>
    <property type="match status" value="1"/>
</dbReference>
<dbReference type="Gene3D" id="2.70.210.12">
    <property type="entry name" value="GTP1/OBG domain"/>
    <property type="match status" value="1"/>
</dbReference>
<feature type="binding site" evidence="8">
    <location>
        <position position="192"/>
    </location>
    <ligand>
        <name>Mg(2+)</name>
        <dbReference type="ChEBI" id="CHEBI:18420"/>
    </ligand>
</feature>
<keyword evidence="5 8" id="KW-0378">Hydrolase</keyword>
<dbReference type="FunFam" id="2.70.210.12:FF:000001">
    <property type="entry name" value="GTPase Obg"/>
    <property type="match status" value="1"/>
</dbReference>
<dbReference type="PRINTS" id="PR00326">
    <property type="entry name" value="GTP1OBG"/>
</dbReference>
<evidence type="ECO:0000256" key="7">
    <source>
        <dbReference type="ARBA" id="ARBA00023134"/>
    </source>
</evidence>
<dbReference type="HAMAP" id="MF_01454">
    <property type="entry name" value="GTPase_Obg"/>
    <property type="match status" value="1"/>
</dbReference>
<proteinExistence type="inferred from homology"/>
<comment type="caution">
    <text evidence="12">The sequence shown here is derived from an EMBL/GenBank/DDBJ whole genome shotgun (WGS) entry which is preliminary data.</text>
</comment>
<evidence type="ECO:0000256" key="9">
    <source>
        <dbReference type="SAM" id="MobiDB-lite"/>
    </source>
</evidence>
<sequence>MFIDYAEIEVKAGDGGNGAVAFRREKYVPKGGPSGGNGGNGGSVYLIADENLSTLLDFRYKRKYIAGKGQPGGSSLKDGKNGDDVIIKVPVGTIVKDAETGKILFDLAQSGQKVLLAKGGKGGKGNSNFATPTRRTPRFAEPGKPGEEKRIILELKLIADVGLVGFPNAGKSTLISSISAAKPKIADYPFTTLEPVLGIVQYKDFRSFTVADIPGIIEGAHQGKGLGIKFLRHIERTKILLFLIDITSEDYQRDFDILYNELKKYSRKLVEKKILVALSKADLLSESELKKMKKVKFKKVEEPALIISAVSGYGIEKLIDTLWNALHQ</sequence>
<evidence type="ECO:0000259" key="10">
    <source>
        <dbReference type="PROSITE" id="PS51710"/>
    </source>
</evidence>
<dbReference type="InterPro" id="IPR045086">
    <property type="entry name" value="OBG_GTPase"/>
</dbReference>
<keyword evidence="4 8" id="KW-0547">Nucleotide-binding</keyword>
<dbReference type="InterPro" id="IPR005225">
    <property type="entry name" value="Small_GTP-bd"/>
</dbReference>